<organism evidence="1 2">
    <name type="scientific">Undibacterium rivi</name>
    <dbReference type="NCBI Taxonomy" id="2828729"/>
    <lineage>
        <taxon>Bacteria</taxon>
        <taxon>Pseudomonadati</taxon>
        <taxon>Pseudomonadota</taxon>
        <taxon>Betaproteobacteria</taxon>
        <taxon>Burkholderiales</taxon>
        <taxon>Oxalobacteraceae</taxon>
        <taxon>Undibacterium</taxon>
    </lineage>
</organism>
<protein>
    <recommendedName>
        <fullName evidence="3">ATP-binding protein</fullName>
    </recommendedName>
</protein>
<evidence type="ECO:0000313" key="1">
    <source>
        <dbReference type="EMBL" id="MBR7792673.1"/>
    </source>
</evidence>
<comment type="caution">
    <text evidence="1">The sequence shown here is derived from an EMBL/GenBank/DDBJ whole genome shotgun (WGS) entry which is preliminary data.</text>
</comment>
<reference evidence="1 2" key="1">
    <citation type="submission" date="2021-04" db="EMBL/GenBank/DDBJ databases">
        <title>novel species isolated from subtropical streams in China.</title>
        <authorList>
            <person name="Lu H."/>
        </authorList>
    </citation>
    <scope>NUCLEOTIDE SEQUENCE [LARGE SCALE GENOMIC DNA]</scope>
    <source>
        <strain evidence="1 2">FT147W</strain>
    </source>
</reference>
<dbReference type="InterPro" id="IPR036890">
    <property type="entry name" value="HATPase_C_sf"/>
</dbReference>
<name>A0ABS5H1U4_9BURK</name>
<gene>
    <name evidence="1" type="ORF">KDM87_08720</name>
</gene>
<dbReference type="SUPFAM" id="SSF55874">
    <property type="entry name" value="ATPase domain of HSP90 chaperone/DNA topoisomerase II/histidine kinase"/>
    <property type="match status" value="1"/>
</dbReference>
<keyword evidence="2" id="KW-1185">Reference proteome</keyword>
<evidence type="ECO:0000313" key="2">
    <source>
        <dbReference type="Proteomes" id="UP000682982"/>
    </source>
</evidence>
<accession>A0ABS5H1U4</accession>
<dbReference type="EMBL" id="JAGSPK010000003">
    <property type="protein sequence ID" value="MBR7792673.1"/>
    <property type="molecule type" value="Genomic_DNA"/>
</dbReference>
<dbReference type="Proteomes" id="UP000682982">
    <property type="component" value="Unassembled WGS sequence"/>
</dbReference>
<sequence>MTLDIRGGRKNTAINHSDYVVFEEMLSNAIDSYLIRKSRVNTAPPFSMKIEIKVFPDDLLGTQWGVEIGSKDNGVGFGDDEVKAFITKDSTYKDQLQIPGIGKCKGAGRIQFFHHFDRLAIDSTFEQSGEIFRRTLLVDESTREISDNSFDKTPADNKEIQTSFVLKNRRQSALTVEQKAEQALIPEIFSALAVSAHLYTAHLQRLIVLKTLIGDFKIEVSSIIGDDSSTETIESKDLPEPVGDVAEIPLICSHSKNIRTGATLRVTRYSFPESEFPNFQHEVALCANSAVVLPITKRYLRHSNDRKRATEGNFEFLLVESDLLEEKVNQQRDGFDIPLTCTDDDTLTEEFSLDDVVDSLEDYVFKIITPSDFDKEILVKSTEQQFGITRQMIEGANVKIHYGDNEENIARRVLKKLQNDIVSDTSKLFKIKDELIKLDPRTKDFRSKVNELSWKYASSIKKMDMTNLSQLVVRRSAMIEVLKLAVEKMLDCQVEEPGKRNENERIIHNIFFPMGKDSTETADHDIWLLNEEYQYFEYISSDKSLKAIKWSETENLFEPDVDESLGKLFAFNNKAHEDKRPDIAVFTREGAAIIIEFKTPEVGLQEHIPDLAQYARLLAAKSNGRLKKFFGYLIGCTLDPSRMMPGYTRFANGKGYFNSAKLVDDETDRVYGELYSEVLLYDHFIDRAALRLRIFKEKLKVELN</sequence>
<dbReference type="Gene3D" id="3.30.565.10">
    <property type="entry name" value="Histidine kinase-like ATPase, C-terminal domain"/>
    <property type="match status" value="1"/>
</dbReference>
<evidence type="ECO:0008006" key="3">
    <source>
        <dbReference type="Google" id="ProtNLM"/>
    </source>
</evidence>
<dbReference type="RefSeq" id="WP_212678730.1">
    <property type="nucleotide sequence ID" value="NZ_JAGSPK010000003.1"/>
</dbReference>
<proteinExistence type="predicted"/>